<evidence type="ECO:0000313" key="12">
    <source>
        <dbReference type="Proteomes" id="UP000568664"/>
    </source>
</evidence>
<accession>A0A7Y0LAA9</accession>
<keyword evidence="5" id="KW-0560">Oxidoreductase</keyword>
<evidence type="ECO:0000256" key="9">
    <source>
        <dbReference type="SAM" id="SignalP"/>
    </source>
</evidence>
<dbReference type="EMBL" id="JABBXH010000002">
    <property type="protein sequence ID" value="NMP30855.1"/>
    <property type="molecule type" value="Genomic_DNA"/>
</dbReference>
<dbReference type="Gene3D" id="1.10.760.10">
    <property type="entry name" value="Cytochrome c-like domain"/>
    <property type="match status" value="2"/>
</dbReference>
<keyword evidence="2 7" id="KW-0349">Heme</keyword>
<dbReference type="PROSITE" id="PS51007">
    <property type="entry name" value="CYTC"/>
    <property type="match status" value="2"/>
</dbReference>
<dbReference type="RefSeq" id="WP_169074208.1">
    <property type="nucleotide sequence ID" value="NZ_JABBXH010000002.1"/>
</dbReference>
<evidence type="ECO:0000256" key="8">
    <source>
        <dbReference type="SAM" id="MobiDB-lite"/>
    </source>
</evidence>
<dbReference type="GO" id="GO:0009055">
    <property type="term" value="F:electron transfer activity"/>
    <property type="evidence" value="ECO:0007669"/>
    <property type="project" value="InterPro"/>
</dbReference>
<dbReference type="Proteomes" id="UP000568664">
    <property type="component" value="Unassembled WGS sequence"/>
</dbReference>
<evidence type="ECO:0000256" key="1">
    <source>
        <dbReference type="ARBA" id="ARBA00004196"/>
    </source>
</evidence>
<dbReference type="GO" id="GO:0004130">
    <property type="term" value="F:cytochrome-c peroxidase activity"/>
    <property type="evidence" value="ECO:0007669"/>
    <property type="project" value="TreeGrafter"/>
</dbReference>
<comment type="caution">
    <text evidence="11">The sequence shown here is derived from an EMBL/GenBank/DDBJ whole genome shotgun (WGS) entry which is preliminary data.</text>
</comment>
<feature type="chain" id="PRO_5031181409" evidence="9">
    <location>
        <begin position="22"/>
        <end position="403"/>
    </location>
</feature>
<evidence type="ECO:0000313" key="11">
    <source>
        <dbReference type="EMBL" id="NMP30855.1"/>
    </source>
</evidence>
<evidence type="ECO:0000256" key="6">
    <source>
        <dbReference type="ARBA" id="ARBA00023004"/>
    </source>
</evidence>
<dbReference type="GO" id="GO:0020037">
    <property type="term" value="F:heme binding"/>
    <property type="evidence" value="ECO:0007669"/>
    <property type="project" value="InterPro"/>
</dbReference>
<gene>
    <name evidence="11" type="ORF">HII17_04700</name>
</gene>
<dbReference type="AlphaFoldDB" id="A0A7Y0LAA9"/>
<dbReference type="GO" id="GO:0030313">
    <property type="term" value="C:cell envelope"/>
    <property type="evidence" value="ECO:0007669"/>
    <property type="project" value="UniProtKB-SubCell"/>
</dbReference>
<evidence type="ECO:0000256" key="7">
    <source>
        <dbReference type="PROSITE-ProRule" id="PRU00433"/>
    </source>
</evidence>
<dbReference type="PANTHER" id="PTHR30600">
    <property type="entry name" value="CYTOCHROME C PEROXIDASE-RELATED"/>
    <property type="match status" value="1"/>
</dbReference>
<keyword evidence="4 9" id="KW-0732">Signal</keyword>
<feature type="region of interest" description="Disordered" evidence="8">
    <location>
        <begin position="373"/>
        <end position="403"/>
    </location>
</feature>
<evidence type="ECO:0000256" key="2">
    <source>
        <dbReference type="ARBA" id="ARBA00022617"/>
    </source>
</evidence>
<feature type="signal peptide" evidence="9">
    <location>
        <begin position="1"/>
        <end position="21"/>
    </location>
</feature>
<dbReference type="InterPro" id="IPR004852">
    <property type="entry name" value="Di-haem_cyt_c_peroxidsae"/>
</dbReference>
<dbReference type="InterPro" id="IPR009056">
    <property type="entry name" value="Cyt_c-like_dom"/>
</dbReference>
<dbReference type="Pfam" id="PF03150">
    <property type="entry name" value="CCP_MauG"/>
    <property type="match status" value="1"/>
</dbReference>
<reference evidence="11 12" key="1">
    <citation type="submission" date="2020-04" db="EMBL/GenBank/DDBJ databases">
        <title>Thalassotalea sp. M1531, isolated from the surface of marine red alga.</title>
        <authorList>
            <person name="Pang L."/>
            <person name="Lu D.-C."/>
        </authorList>
    </citation>
    <scope>NUCLEOTIDE SEQUENCE [LARGE SCALE GENOMIC DNA]</scope>
    <source>
        <strain evidence="11 12">M1531</strain>
    </source>
</reference>
<feature type="domain" description="Cytochrome c" evidence="10">
    <location>
        <begin position="79"/>
        <end position="180"/>
    </location>
</feature>
<keyword evidence="11" id="KW-0575">Peroxidase</keyword>
<dbReference type="SUPFAM" id="SSF46626">
    <property type="entry name" value="Cytochrome c"/>
    <property type="match status" value="2"/>
</dbReference>
<name>A0A7Y0LAA9_9GAMM</name>
<sequence>MRTLLFFFAIIGCLLSINTIAASNERFQLASKCPPSFELTNAGVCRLVNRYQFYDSVQGRGVGGTQTSLPEHRDGFSPAQIDLGRYLFFDPALSKDGSVSCASCHQPDKGFSDDLDRSIGITGEKVARSAPTLWNVAFLDKFFWDARANTLEQQAAGPLFDPMEMGNSPEQLLSTLADNKHYPRMFAQAFPDSSEIKLEDIYLALTAFQTSLISLNSRYDQYAHGYHEALTEKEQQGHNIFRSFVARCSECHQPPLFTNNQVAVIGVAEAEGVPFDIGAEKTFEAKKLRGGFKVPTLRNIVKTAPYMHAGNFTKLRDSVEFYNKGRGHAVPKNEKLQLHWHIWEPELTEEELDLIVEFLGALTDESLTPAIPKTVPSGLAPIDEKYQASQQKNNNNNQNQTSE</sequence>
<proteinExistence type="predicted"/>
<comment type="subcellular location">
    <subcellularLocation>
        <location evidence="1">Cell envelope</location>
    </subcellularLocation>
</comment>
<dbReference type="PANTHER" id="PTHR30600:SF10">
    <property type="entry name" value="BLL6722 PROTEIN"/>
    <property type="match status" value="1"/>
</dbReference>
<organism evidence="11 12">
    <name type="scientific">Thalassotalea algicola</name>
    <dbReference type="NCBI Taxonomy" id="2716224"/>
    <lineage>
        <taxon>Bacteria</taxon>
        <taxon>Pseudomonadati</taxon>
        <taxon>Pseudomonadota</taxon>
        <taxon>Gammaproteobacteria</taxon>
        <taxon>Alteromonadales</taxon>
        <taxon>Colwelliaceae</taxon>
        <taxon>Thalassotalea</taxon>
    </lineage>
</organism>
<evidence type="ECO:0000256" key="3">
    <source>
        <dbReference type="ARBA" id="ARBA00022723"/>
    </source>
</evidence>
<evidence type="ECO:0000256" key="5">
    <source>
        <dbReference type="ARBA" id="ARBA00023002"/>
    </source>
</evidence>
<dbReference type="InterPro" id="IPR051395">
    <property type="entry name" value="Cytochrome_c_Peroxidase/MauG"/>
</dbReference>
<dbReference type="GO" id="GO:0046872">
    <property type="term" value="F:metal ion binding"/>
    <property type="evidence" value="ECO:0007669"/>
    <property type="project" value="UniProtKB-KW"/>
</dbReference>
<protein>
    <submittedName>
        <fullName evidence="11">Cytochrome-c peroxidase</fullName>
    </submittedName>
</protein>
<keyword evidence="12" id="KW-1185">Reference proteome</keyword>
<evidence type="ECO:0000259" key="10">
    <source>
        <dbReference type="PROSITE" id="PS51007"/>
    </source>
</evidence>
<keyword evidence="6 7" id="KW-0408">Iron</keyword>
<keyword evidence="3 7" id="KW-0479">Metal-binding</keyword>
<evidence type="ECO:0000256" key="4">
    <source>
        <dbReference type="ARBA" id="ARBA00022729"/>
    </source>
</evidence>
<feature type="compositionally biased region" description="Low complexity" evidence="8">
    <location>
        <begin position="390"/>
        <end position="403"/>
    </location>
</feature>
<feature type="domain" description="Cytochrome c" evidence="10">
    <location>
        <begin position="232"/>
        <end position="363"/>
    </location>
</feature>
<dbReference type="InterPro" id="IPR036909">
    <property type="entry name" value="Cyt_c-like_dom_sf"/>
</dbReference>